<reference evidence="2 3" key="1">
    <citation type="journal article" date="2019" name="Int. J. Syst. Evol. Microbiol.">
        <title>The Global Catalogue of Microorganisms (GCM) 10K type strain sequencing project: providing services to taxonomists for standard genome sequencing and annotation.</title>
        <authorList>
            <consortium name="The Broad Institute Genomics Platform"/>
            <consortium name="The Broad Institute Genome Sequencing Center for Infectious Disease"/>
            <person name="Wu L."/>
            <person name="Ma J."/>
        </authorList>
    </citation>
    <scope>NUCLEOTIDE SEQUENCE [LARGE SCALE GENOMIC DNA]</scope>
    <source>
        <strain evidence="2 3">JCM 3146</strain>
    </source>
</reference>
<name>A0ABN0XTM1_9ACTN</name>
<keyword evidence="3" id="KW-1185">Reference proteome</keyword>
<protein>
    <submittedName>
        <fullName evidence="2">Uncharacterized protein</fullName>
    </submittedName>
</protein>
<evidence type="ECO:0000313" key="3">
    <source>
        <dbReference type="Proteomes" id="UP001501822"/>
    </source>
</evidence>
<sequence>MPVPLLPWHVERRPLVLDPPAALERRQIERPAVPGRHAAQAPRDRVERSGAGVVRGAARLALPGDGQTAGGAELDELRLIGGDVGIHSDSSISIIRWVTSRSGGVFAGSET</sequence>
<organism evidence="2 3">
    <name type="scientific">Actinoallomurus spadix</name>
    <dbReference type="NCBI Taxonomy" id="79912"/>
    <lineage>
        <taxon>Bacteria</taxon>
        <taxon>Bacillati</taxon>
        <taxon>Actinomycetota</taxon>
        <taxon>Actinomycetes</taxon>
        <taxon>Streptosporangiales</taxon>
        <taxon>Thermomonosporaceae</taxon>
        <taxon>Actinoallomurus</taxon>
    </lineage>
</organism>
<dbReference type="Proteomes" id="UP001501822">
    <property type="component" value="Unassembled WGS sequence"/>
</dbReference>
<accession>A0ABN0XTM1</accession>
<comment type="caution">
    <text evidence="2">The sequence shown here is derived from an EMBL/GenBank/DDBJ whole genome shotgun (WGS) entry which is preliminary data.</text>
</comment>
<evidence type="ECO:0000256" key="1">
    <source>
        <dbReference type="SAM" id="MobiDB-lite"/>
    </source>
</evidence>
<proteinExistence type="predicted"/>
<dbReference type="EMBL" id="BAAABM010000073">
    <property type="protein sequence ID" value="GAA0372507.1"/>
    <property type="molecule type" value="Genomic_DNA"/>
</dbReference>
<gene>
    <name evidence="2" type="ORF">GCM10010151_73090</name>
</gene>
<feature type="region of interest" description="Disordered" evidence="1">
    <location>
        <begin position="31"/>
        <end position="50"/>
    </location>
</feature>
<evidence type="ECO:0000313" key="2">
    <source>
        <dbReference type="EMBL" id="GAA0372507.1"/>
    </source>
</evidence>